<dbReference type="FunFam" id="3.20.10.10:FF:000002">
    <property type="entry name" value="D-alanine aminotransferase"/>
    <property type="match status" value="1"/>
</dbReference>
<dbReference type="InterPro" id="IPR036038">
    <property type="entry name" value="Aminotransferase-like"/>
</dbReference>
<dbReference type="GO" id="GO:0046394">
    <property type="term" value="P:carboxylic acid biosynthetic process"/>
    <property type="evidence" value="ECO:0007669"/>
    <property type="project" value="UniProtKB-ARBA"/>
</dbReference>
<dbReference type="AlphaFoldDB" id="A0A1D2YXC8"/>
<evidence type="ECO:0000313" key="7">
    <source>
        <dbReference type="EMBL" id="OEG00318.1"/>
    </source>
</evidence>
<dbReference type="PROSITE" id="PS00770">
    <property type="entry name" value="AA_TRANSFER_CLASS_4"/>
    <property type="match status" value="1"/>
</dbReference>
<dbReference type="STRING" id="337097.BHF71_05305"/>
<evidence type="ECO:0008006" key="9">
    <source>
        <dbReference type="Google" id="ProtNLM"/>
    </source>
</evidence>
<evidence type="ECO:0000256" key="1">
    <source>
        <dbReference type="ARBA" id="ARBA00001933"/>
    </source>
</evidence>
<dbReference type="InterPro" id="IPR050571">
    <property type="entry name" value="Class-IV_PLP-Dep_Aminotrnsfr"/>
</dbReference>
<dbReference type="Proteomes" id="UP000243739">
    <property type="component" value="Unassembled WGS sequence"/>
</dbReference>
<evidence type="ECO:0000256" key="2">
    <source>
        <dbReference type="ARBA" id="ARBA00009320"/>
    </source>
</evidence>
<proteinExistence type="inferred from homology"/>
<dbReference type="PANTHER" id="PTHR42743">
    <property type="entry name" value="AMINO-ACID AMINOTRANSFERASE"/>
    <property type="match status" value="1"/>
</dbReference>
<comment type="similarity">
    <text evidence="2 5">Belongs to the class-IV pyridoxal-phosphate-dependent aminotransferase family.</text>
</comment>
<accession>A0A1D2YXC8</accession>
<dbReference type="GO" id="GO:0008652">
    <property type="term" value="P:amino acid biosynthetic process"/>
    <property type="evidence" value="ECO:0007669"/>
    <property type="project" value="UniProtKB-ARBA"/>
</dbReference>
<name>A0A1D2YXC8_9BACI</name>
<keyword evidence="8" id="KW-1185">Reference proteome</keyword>
<dbReference type="InterPro" id="IPR001544">
    <property type="entry name" value="Aminotrans_IV"/>
</dbReference>
<evidence type="ECO:0000256" key="6">
    <source>
        <dbReference type="RuleBase" id="RU004516"/>
    </source>
</evidence>
<dbReference type="SUPFAM" id="SSF56752">
    <property type="entry name" value="D-aminoacid aminotransferase-like PLP-dependent enzymes"/>
    <property type="match status" value="1"/>
</dbReference>
<dbReference type="GO" id="GO:0003824">
    <property type="term" value="F:catalytic activity"/>
    <property type="evidence" value="ECO:0007669"/>
    <property type="project" value="InterPro"/>
</dbReference>
<comment type="caution">
    <text evidence="7">The sequence shown here is derived from an EMBL/GenBank/DDBJ whole genome shotgun (WGS) entry which is preliminary data.</text>
</comment>
<dbReference type="GO" id="GO:0005829">
    <property type="term" value="C:cytosol"/>
    <property type="evidence" value="ECO:0007669"/>
    <property type="project" value="TreeGrafter"/>
</dbReference>
<evidence type="ECO:0000256" key="3">
    <source>
        <dbReference type="ARBA" id="ARBA00011738"/>
    </source>
</evidence>
<keyword evidence="4 6" id="KW-0663">Pyridoxal phosphate</keyword>
<dbReference type="PANTHER" id="PTHR42743:SF11">
    <property type="entry name" value="AMINODEOXYCHORISMATE LYASE"/>
    <property type="match status" value="1"/>
</dbReference>
<dbReference type="Pfam" id="PF01063">
    <property type="entry name" value="Aminotran_4"/>
    <property type="match status" value="1"/>
</dbReference>
<gene>
    <name evidence="7" type="ORF">BHF71_05305</name>
</gene>
<organism evidence="7 8">
    <name type="scientific">Vulcanibacillus modesticaldus</name>
    <dbReference type="NCBI Taxonomy" id="337097"/>
    <lineage>
        <taxon>Bacteria</taxon>
        <taxon>Bacillati</taxon>
        <taxon>Bacillota</taxon>
        <taxon>Bacilli</taxon>
        <taxon>Bacillales</taxon>
        <taxon>Bacillaceae</taxon>
        <taxon>Vulcanibacillus</taxon>
    </lineage>
</organism>
<reference evidence="7 8" key="1">
    <citation type="submission" date="2016-09" db="EMBL/GenBank/DDBJ databases">
        <title>Draft genome sequence for the type strain of Vulcanibacillus modesticaldus BR, a strictly anaerobic, moderately thermophilic, and nitrate-reducing bacterium from deep sea-hydrothermal vents of the Mid-Atlantic Ridge.</title>
        <authorList>
            <person name="Abin C.A."/>
            <person name="Hollibaugh J.T."/>
        </authorList>
    </citation>
    <scope>NUCLEOTIDE SEQUENCE [LARGE SCALE GENOMIC DNA]</scope>
    <source>
        <strain evidence="7 8">BR</strain>
    </source>
</reference>
<dbReference type="InterPro" id="IPR018300">
    <property type="entry name" value="Aminotrans_IV_CS"/>
</dbReference>
<evidence type="ECO:0000313" key="8">
    <source>
        <dbReference type="Proteomes" id="UP000243739"/>
    </source>
</evidence>
<comment type="subunit">
    <text evidence="3">Homodimer.</text>
</comment>
<evidence type="ECO:0000256" key="5">
    <source>
        <dbReference type="RuleBase" id="RU004106"/>
    </source>
</evidence>
<dbReference type="Gene3D" id="3.30.470.10">
    <property type="match status" value="1"/>
</dbReference>
<dbReference type="EMBL" id="MIJF01000003">
    <property type="protein sequence ID" value="OEG00318.1"/>
    <property type="molecule type" value="Genomic_DNA"/>
</dbReference>
<dbReference type="RefSeq" id="WP_069655854.1">
    <property type="nucleotide sequence ID" value="NZ_MIJF01000003.1"/>
</dbReference>
<protein>
    <recommendedName>
        <fullName evidence="9">4-amino-4-deoxychorismate lyase</fullName>
    </recommendedName>
</protein>
<dbReference type="Gene3D" id="3.20.10.10">
    <property type="entry name" value="D-amino Acid Aminotransferase, subunit A, domain 2"/>
    <property type="match status" value="1"/>
</dbReference>
<dbReference type="InterPro" id="IPR043132">
    <property type="entry name" value="BCAT-like_C"/>
</dbReference>
<dbReference type="InterPro" id="IPR043131">
    <property type="entry name" value="BCAT-like_N"/>
</dbReference>
<dbReference type="NCBIfam" id="NF005800">
    <property type="entry name" value="PRK07650.1"/>
    <property type="match status" value="1"/>
</dbReference>
<comment type="cofactor">
    <cofactor evidence="1 6">
        <name>pyridoxal 5'-phosphate</name>
        <dbReference type="ChEBI" id="CHEBI:597326"/>
    </cofactor>
</comment>
<evidence type="ECO:0000256" key="4">
    <source>
        <dbReference type="ARBA" id="ARBA00022898"/>
    </source>
</evidence>
<sequence length="289" mass="32917">MKWILNEQIVEEDQLSISVKDHGFLYGVGLFETFRVYDGTPFLFQEHIKRLKEGLSLIGIESKIDQNKMSQDLNRLLEINNLNDAYVRVTVTAGTAPLGLPNQKYDKPTILWQIKPLPPFSDEPSMGKNAIILKTPRNLAETRIRLKSINFLNNVIAKHEIIDLENYEGIFLTHDGYVAEGIVSNIFFVKQGKVYTPSLDAGILNGITRQQIISICEQNNISLMEGLFSPETLIEADEIFITNSIQEVVPILKLNEREYFFDMNTLTYSIIKAYKDSIKQTIINNKGSE</sequence>